<organism evidence="19 20">
    <name type="scientific">Candidatus Parabacteroides intestinigallinarum</name>
    <dbReference type="NCBI Taxonomy" id="2838722"/>
    <lineage>
        <taxon>Bacteria</taxon>
        <taxon>Pseudomonadati</taxon>
        <taxon>Bacteroidota</taxon>
        <taxon>Bacteroidia</taxon>
        <taxon>Bacteroidales</taxon>
        <taxon>Tannerellaceae</taxon>
        <taxon>Parabacteroides</taxon>
    </lineage>
</organism>
<dbReference type="FunFam" id="2.70.98.10:FF:000003">
    <property type="entry name" value="Aldose 1-epimerase"/>
    <property type="match status" value="1"/>
</dbReference>
<name>A0A9D2BPV5_9BACT</name>
<evidence type="ECO:0000256" key="8">
    <source>
        <dbReference type="ARBA" id="ARBA00014165"/>
    </source>
</evidence>
<feature type="active site" description="Proton acceptor" evidence="15">
    <location>
        <position position="347"/>
    </location>
</feature>
<gene>
    <name evidence="19" type="ORF">H9848_02585</name>
</gene>
<dbReference type="CDD" id="cd09019">
    <property type="entry name" value="galactose_mutarotase_like"/>
    <property type="match status" value="1"/>
</dbReference>
<dbReference type="PROSITE" id="PS51257">
    <property type="entry name" value="PROKAR_LIPOPROTEIN"/>
    <property type="match status" value="1"/>
</dbReference>
<sequence>MKKLFVAVMAMCLLAACGGKTGTSETTEETTLSGLRKSDFVSEVDGKPTALYVLKNQKGAEACVTNWGGRLVSVMVPDKNGKLTDVVLGYDNIAQYVAYPDNNYGGLIGRYGNRIANGKFSLDGTEYQLPQNNNGHCLHGGPKGYHAVVWDAKQVDDQTLELTYLSKDGEAGFPGNLNVKVTYKLTDDNAVDIRYEATTDKATVVNLTNHSYFNLSGIPGSRIMDHQIMIDADTYVAVDSTLIPTGIEPVEGTPMDLRQLITVGDHIDDAFTQLTYGGGYDHNWVLNNGGDITKVAAKVVAPTSGIVMEVYTNEPGIQFYAGNSMSKDGDKGKLGIVYPHRGALCLETQHYPDSPNQPSFPSVVLKPGETYKSECIYKFSVQ</sequence>
<reference evidence="19" key="2">
    <citation type="submission" date="2021-04" db="EMBL/GenBank/DDBJ databases">
        <authorList>
            <person name="Gilroy R."/>
        </authorList>
    </citation>
    <scope>NUCLEOTIDE SEQUENCE</scope>
    <source>
        <strain evidence="19">ChiHecec2B26-12326</strain>
    </source>
</reference>
<evidence type="ECO:0000256" key="14">
    <source>
        <dbReference type="PIRNR" id="PIRNR005096"/>
    </source>
</evidence>
<accession>A0A9D2BPV5</accession>
<dbReference type="InterPro" id="IPR015443">
    <property type="entry name" value="Aldose_1-epimerase"/>
</dbReference>
<dbReference type="GO" id="GO:0004034">
    <property type="term" value="F:aldose 1-epimerase activity"/>
    <property type="evidence" value="ECO:0007669"/>
    <property type="project" value="UniProtKB-EC"/>
</dbReference>
<evidence type="ECO:0000256" key="10">
    <source>
        <dbReference type="ARBA" id="ARBA00022553"/>
    </source>
</evidence>
<evidence type="ECO:0000256" key="4">
    <source>
        <dbReference type="ARBA" id="ARBA00005028"/>
    </source>
</evidence>
<dbReference type="PROSITE" id="PS00545">
    <property type="entry name" value="ALDOSE_1_EPIMERASE"/>
    <property type="match status" value="1"/>
</dbReference>
<comment type="similarity">
    <text evidence="5 14">Belongs to the aldose epimerase family.</text>
</comment>
<dbReference type="PANTHER" id="PTHR10091">
    <property type="entry name" value="ALDOSE-1-EPIMERASE"/>
    <property type="match status" value="1"/>
</dbReference>
<feature type="binding site" evidence="17">
    <location>
        <begin position="113"/>
        <end position="114"/>
    </location>
    <ligand>
        <name>beta-D-galactose</name>
        <dbReference type="ChEBI" id="CHEBI:27667"/>
    </ligand>
</feature>
<dbReference type="GO" id="GO:0005737">
    <property type="term" value="C:cytoplasm"/>
    <property type="evidence" value="ECO:0007669"/>
    <property type="project" value="UniProtKB-SubCell"/>
</dbReference>
<comment type="catalytic activity">
    <reaction evidence="1 14">
        <text>alpha-D-glucose = beta-D-glucose</text>
        <dbReference type="Rhea" id="RHEA:10264"/>
        <dbReference type="ChEBI" id="CHEBI:15903"/>
        <dbReference type="ChEBI" id="CHEBI:17925"/>
        <dbReference type="EC" id="5.1.3.3"/>
    </reaction>
</comment>
<evidence type="ECO:0000256" key="9">
    <source>
        <dbReference type="ARBA" id="ARBA00022490"/>
    </source>
</evidence>
<dbReference type="GO" id="GO:0030246">
    <property type="term" value="F:carbohydrate binding"/>
    <property type="evidence" value="ECO:0007669"/>
    <property type="project" value="InterPro"/>
</dbReference>
<evidence type="ECO:0000256" key="1">
    <source>
        <dbReference type="ARBA" id="ARBA00001614"/>
    </source>
</evidence>
<evidence type="ECO:0000256" key="17">
    <source>
        <dbReference type="PIRSR" id="PIRSR005096-3"/>
    </source>
</evidence>
<evidence type="ECO:0000256" key="11">
    <source>
        <dbReference type="ARBA" id="ARBA00022837"/>
    </source>
</evidence>
<proteinExistence type="inferred from homology"/>
<evidence type="ECO:0000313" key="20">
    <source>
        <dbReference type="Proteomes" id="UP000823847"/>
    </source>
</evidence>
<evidence type="ECO:0000256" key="2">
    <source>
        <dbReference type="ARBA" id="ARBA00001913"/>
    </source>
</evidence>
<dbReference type="Gene3D" id="2.70.98.10">
    <property type="match status" value="1"/>
</dbReference>
<feature type="binding site" evidence="17">
    <location>
        <begin position="210"/>
        <end position="212"/>
    </location>
    <ligand>
        <name>beta-D-galactose</name>
        <dbReference type="ChEBI" id="CHEBI:27667"/>
    </ligand>
</feature>
<dbReference type="InterPro" id="IPR014718">
    <property type="entry name" value="GH-type_carb-bd"/>
</dbReference>
<evidence type="ECO:0000256" key="3">
    <source>
        <dbReference type="ARBA" id="ARBA00004496"/>
    </source>
</evidence>
<dbReference type="InterPro" id="IPR008183">
    <property type="entry name" value="Aldose_1/G6P_1-epimerase"/>
</dbReference>
<dbReference type="NCBIfam" id="NF008277">
    <property type="entry name" value="PRK11055.1"/>
    <property type="match status" value="1"/>
</dbReference>
<evidence type="ECO:0000256" key="12">
    <source>
        <dbReference type="ARBA" id="ARBA00023235"/>
    </source>
</evidence>
<dbReference type="SUPFAM" id="SSF74650">
    <property type="entry name" value="Galactose mutarotase-like"/>
    <property type="match status" value="1"/>
</dbReference>
<feature type="active site" description="Proton donor" evidence="15">
    <location>
        <position position="210"/>
    </location>
</feature>
<dbReference type="EC" id="5.1.3.3" evidence="7 14"/>
<evidence type="ECO:0000256" key="13">
    <source>
        <dbReference type="ARBA" id="ARBA00023277"/>
    </source>
</evidence>
<comment type="pathway">
    <text evidence="4 14">Carbohydrate metabolism; hexose metabolism.</text>
</comment>
<comment type="subunit">
    <text evidence="6">Monomer.</text>
</comment>
<dbReference type="AlphaFoldDB" id="A0A9D2BPV5"/>
<keyword evidence="11" id="KW-0106">Calcium</keyword>
<evidence type="ECO:0000256" key="7">
    <source>
        <dbReference type="ARBA" id="ARBA00013185"/>
    </source>
</evidence>
<dbReference type="GO" id="GO:0033499">
    <property type="term" value="P:galactose catabolic process via UDP-galactose, Leloir pathway"/>
    <property type="evidence" value="ECO:0007669"/>
    <property type="project" value="TreeGrafter"/>
</dbReference>
<dbReference type="Pfam" id="PF01263">
    <property type="entry name" value="Aldose_epim"/>
    <property type="match status" value="1"/>
</dbReference>
<evidence type="ECO:0000256" key="16">
    <source>
        <dbReference type="PIRSR" id="PIRSR005096-2"/>
    </source>
</evidence>
<dbReference type="PANTHER" id="PTHR10091:SF0">
    <property type="entry name" value="GALACTOSE MUTAROTASE"/>
    <property type="match status" value="1"/>
</dbReference>
<keyword evidence="13 14" id="KW-0119">Carbohydrate metabolism</keyword>
<dbReference type="InterPro" id="IPR011013">
    <property type="entry name" value="Gal_mutarotase_sf_dom"/>
</dbReference>
<evidence type="ECO:0000256" key="6">
    <source>
        <dbReference type="ARBA" id="ARBA00011245"/>
    </source>
</evidence>
<feature type="signal peptide" evidence="18">
    <location>
        <begin position="1"/>
        <end position="21"/>
    </location>
</feature>
<evidence type="ECO:0000256" key="18">
    <source>
        <dbReference type="SAM" id="SignalP"/>
    </source>
</evidence>
<protein>
    <recommendedName>
        <fullName evidence="8 14">Aldose 1-epimerase</fullName>
        <ecNumber evidence="7 14">5.1.3.3</ecNumber>
    </recommendedName>
</protein>
<comment type="caution">
    <text evidence="19">The sequence shown here is derived from an EMBL/GenBank/DDBJ whole genome shotgun (WGS) entry which is preliminary data.</text>
</comment>
<dbReference type="GO" id="GO:0006006">
    <property type="term" value="P:glucose metabolic process"/>
    <property type="evidence" value="ECO:0007669"/>
    <property type="project" value="TreeGrafter"/>
</dbReference>
<keyword evidence="9" id="KW-0963">Cytoplasm</keyword>
<evidence type="ECO:0000256" key="5">
    <source>
        <dbReference type="ARBA" id="ARBA00006206"/>
    </source>
</evidence>
<feature type="binding site" evidence="16">
    <location>
        <position position="281"/>
    </location>
    <ligand>
        <name>beta-D-galactose</name>
        <dbReference type="ChEBI" id="CHEBI:27667"/>
    </ligand>
</feature>
<dbReference type="EMBL" id="DXEN01000014">
    <property type="protein sequence ID" value="HIX85481.1"/>
    <property type="molecule type" value="Genomic_DNA"/>
</dbReference>
<evidence type="ECO:0000256" key="15">
    <source>
        <dbReference type="PIRSR" id="PIRSR005096-1"/>
    </source>
</evidence>
<keyword evidence="12 14" id="KW-0413">Isomerase</keyword>
<evidence type="ECO:0000313" key="19">
    <source>
        <dbReference type="EMBL" id="HIX85481.1"/>
    </source>
</evidence>
<feature type="chain" id="PRO_5039502992" description="Aldose 1-epimerase" evidence="18">
    <location>
        <begin position="22"/>
        <end position="382"/>
    </location>
</feature>
<dbReference type="InterPro" id="IPR018052">
    <property type="entry name" value="Ald1_epimerase_CS"/>
</dbReference>
<keyword evidence="10" id="KW-0597">Phosphoprotein</keyword>
<comment type="cofactor">
    <cofactor evidence="2">
        <name>Ca(2+)</name>
        <dbReference type="ChEBI" id="CHEBI:29108"/>
    </cofactor>
</comment>
<dbReference type="InterPro" id="IPR047215">
    <property type="entry name" value="Galactose_mutarotase-like"/>
</dbReference>
<dbReference type="Proteomes" id="UP000823847">
    <property type="component" value="Unassembled WGS sequence"/>
</dbReference>
<comment type="subcellular location">
    <subcellularLocation>
        <location evidence="3">Cytoplasm</location>
    </subcellularLocation>
</comment>
<keyword evidence="18" id="KW-0732">Signal</keyword>
<reference evidence="19" key="1">
    <citation type="journal article" date="2021" name="PeerJ">
        <title>Extensive microbial diversity within the chicken gut microbiome revealed by metagenomics and culture.</title>
        <authorList>
            <person name="Gilroy R."/>
            <person name="Ravi A."/>
            <person name="Getino M."/>
            <person name="Pursley I."/>
            <person name="Horton D.L."/>
            <person name="Alikhan N.F."/>
            <person name="Baker D."/>
            <person name="Gharbi K."/>
            <person name="Hall N."/>
            <person name="Watson M."/>
            <person name="Adriaenssens E.M."/>
            <person name="Foster-Nyarko E."/>
            <person name="Jarju S."/>
            <person name="Secka A."/>
            <person name="Antonio M."/>
            <person name="Oren A."/>
            <person name="Chaudhuri R.R."/>
            <person name="La Ragione R."/>
            <person name="Hildebrand F."/>
            <person name="Pallen M.J."/>
        </authorList>
    </citation>
    <scope>NUCLEOTIDE SEQUENCE</scope>
    <source>
        <strain evidence="19">ChiHecec2B26-12326</strain>
    </source>
</reference>
<dbReference type="PIRSF" id="PIRSF005096">
    <property type="entry name" value="GALM"/>
    <property type="match status" value="1"/>
</dbReference>